<dbReference type="OrthoDB" id="6159213at2759"/>
<dbReference type="GO" id="GO:0006357">
    <property type="term" value="P:regulation of transcription by RNA polymerase II"/>
    <property type="evidence" value="ECO:0007669"/>
    <property type="project" value="TreeGrafter"/>
</dbReference>
<name>A0A0J7K330_LASNI</name>
<gene>
    <name evidence="2" type="ORF">RF55_17034</name>
</gene>
<organism evidence="2 3">
    <name type="scientific">Lasius niger</name>
    <name type="common">Black garden ant</name>
    <dbReference type="NCBI Taxonomy" id="67767"/>
    <lineage>
        <taxon>Eukaryota</taxon>
        <taxon>Metazoa</taxon>
        <taxon>Ecdysozoa</taxon>
        <taxon>Arthropoda</taxon>
        <taxon>Hexapoda</taxon>
        <taxon>Insecta</taxon>
        <taxon>Pterygota</taxon>
        <taxon>Neoptera</taxon>
        <taxon>Endopterygota</taxon>
        <taxon>Hymenoptera</taxon>
        <taxon>Apocrita</taxon>
        <taxon>Aculeata</taxon>
        <taxon>Formicoidea</taxon>
        <taxon>Formicidae</taxon>
        <taxon>Formicinae</taxon>
        <taxon>Lasius</taxon>
        <taxon>Lasius</taxon>
    </lineage>
</organism>
<evidence type="ECO:0000259" key="1">
    <source>
        <dbReference type="PROSITE" id="PS51029"/>
    </source>
</evidence>
<feature type="domain" description="MADF" evidence="1">
    <location>
        <begin position="1"/>
        <end position="92"/>
    </location>
</feature>
<dbReference type="EMBL" id="LBMM01015366">
    <property type="protein sequence ID" value="KMQ84838.1"/>
    <property type="molecule type" value="Genomic_DNA"/>
</dbReference>
<comment type="caution">
    <text evidence="2">The sequence shown here is derived from an EMBL/GenBank/DDBJ whole genome shotgun (WGS) entry which is preliminary data.</text>
</comment>
<dbReference type="Pfam" id="PF10545">
    <property type="entry name" value="MADF_DNA_bdg"/>
    <property type="match status" value="1"/>
</dbReference>
<proteinExistence type="predicted"/>
<dbReference type="InterPro" id="IPR039353">
    <property type="entry name" value="TF_Adf1"/>
</dbReference>
<dbReference type="SMART" id="SM00595">
    <property type="entry name" value="MADF"/>
    <property type="match status" value="1"/>
</dbReference>
<dbReference type="PROSITE" id="PS51029">
    <property type="entry name" value="MADF"/>
    <property type="match status" value="1"/>
</dbReference>
<evidence type="ECO:0000313" key="3">
    <source>
        <dbReference type="Proteomes" id="UP000036403"/>
    </source>
</evidence>
<sequence length="220" mass="25370">MRPCLWNHTIDVKKRTTLKVRDAWFDVLKELKDYKFTLEDVKKRWRNLRDSFNKAKKKKNTYLPSGSAAPTTSDDSTFRHYENMLFLIDKLKPRTTTSNISKMSHSCDSNEAPSISTASDVIAIEESMIDSDSLSTSGINSNISENSSFIEHTKRPKKKHEDVEFQKQLVNILSECNQPANGFLLHLGDILNRLPYKERRTLEKEILDLAYKVEERAGLT</sequence>
<accession>A0A0J7K330</accession>
<dbReference type="Proteomes" id="UP000036403">
    <property type="component" value="Unassembled WGS sequence"/>
</dbReference>
<dbReference type="PANTHER" id="PTHR12243:SF67">
    <property type="entry name" value="COREPRESSOR OF PANGOLIN, ISOFORM A-RELATED"/>
    <property type="match status" value="1"/>
</dbReference>
<protein>
    <submittedName>
        <fullName evidence="2">Histone H3</fullName>
    </submittedName>
</protein>
<reference evidence="2 3" key="1">
    <citation type="submission" date="2015-04" db="EMBL/GenBank/DDBJ databases">
        <title>Lasius niger genome sequencing.</title>
        <authorList>
            <person name="Konorov E.A."/>
            <person name="Nikitin M.A."/>
            <person name="Kirill M.V."/>
            <person name="Chang P."/>
        </authorList>
    </citation>
    <scope>NUCLEOTIDE SEQUENCE [LARGE SCALE GENOMIC DNA]</scope>
    <source>
        <tissue evidence="2">Whole</tissue>
    </source>
</reference>
<evidence type="ECO:0000313" key="2">
    <source>
        <dbReference type="EMBL" id="KMQ84838.1"/>
    </source>
</evidence>
<keyword evidence="3" id="KW-1185">Reference proteome</keyword>
<dbReference type="PaxDb" id="67767-A0A0J7K330"/>
<dbReference type="AlphaFoldDB" id="A0A0J7K330"/>
<dbReference type="GO" id="GO:0005634">
    <property type="term" value="C:nucleus"/>
    <property type="evidence" value="ECO:0007669"/>
    <property type="project" value="TreeGrafter"/>
</dbReference>
<dbReference type="InterPro" id="IPR006578">
    <property type="entry name" value="MADF-dom"/>
</dbReference>
<dbReference type="PANTHER" id="PTHR12243">
    <property type="entry name" value="MADF DOMAIN TRANSCRIPTION FACTOR"/>
    <property type="match status" value="1"/>
</dbReference>
<dbReference type="GO" id="GO:0005667">
    <property type="term" value="C:transcription regulator complex"/>
    <property type="evidence" value="ECO:0007669"/>
    <property type="project" value="TreeGrafter"/>
</dbReference>